<dbReference type="PRINTS" id="PR01035">
    <property type="entry name" value="TCRTETA"/>
</dbReference>
<evidence type="ECO:0000256" key="2">
    <source>
        <dbReference type="ARBA" id="ARBA00022692"/>
    </source>
</evidence>
<dbReference type="Pfam" id="PF07690">
    <property type="entry name" value="MFS_1"/>
    <property type="match status" value="1"/>
</dbReference>
<evidence type="ECO:0000313" key="8">
    <source>
        <dbReference type="Proteomes" id="UP000193146"/>
    </source>
</evidence>
<dbReference type="RefSeq" id="WP_085039147.1">
    <property type="nucleotide sequence ID" value="NZ_CADIKG010000023.1"/>
</dbReference>
<reference evidence="7 8" key="1">
    <citation type="submission" date="2017-04" db="EMBL/GenBank/DDBJ databases">
        <title>Burkholderia puraquae sp. nov., a novel Burkholderia cepacia complex species from hospital setting samples.</title>
        <authorList>
            <person name="Martina P."/>
            <person name="Leguizamon M."/>
            <person name="Prieto C."/>
            <person name="Sousa S."/>
            <person name="Montanaro P."/>
            <person name="Draghi W."/>
            <person name="Staembler M."/>
            <person name="Bettiol M."/>
            <person name="Figoli C."/>
            <person name="Palau J."/>
            <person name="Alvarez F."/>
            <person name="Benetti S."/>
            <person name="Anchat E."/>
            <person name="Vescina C."/>
            <person name="Ferreras J."/>
            <person name="Lasch P."/>
            <person name="Lagares A."/>
            <person name="Zorreguieta A."/>
            <person name="Yantorno O."/>
            <person name="Bosch A."/>
        </authorList>
    </citation>
    <scope>NUCLEOTIDE SEQUENCE [LARGE SCALE GENOMIC DNA]</scope>
    <source>
        <strain evidence="7 8">CAMPA 1040</strain>
    </source>
</reference>
<dbReference type="AlphaFoldDB" id="A0A1X1PK64"/>
<dbReference type="PANTHER" id="PTHR23546">
    <property type="entry name" value="TRANSPORT PROTEIN"/>
    <property type="match status" value="1"/>
</dbReference>
<evidence type="ECO:0000256" key="1">
    <source>
        <dbReference type="ARBA" id="ARBA00004141"/>
    </source>
</evidence>
<reference evidence="6 9" key="2">
    <citation type="submission" date="2020-04" db="EMBL/GenBank/DDBJ databases">
        <authorList>
            <person name="De Canck E."/>
        </authorList>
    </citation>
    <scope>NUCLEOTIDE SEQUENCE [LARGE SCALE GENOMIC DNA]</scope>
    <source>
        <strain evidence="6 9">LMG 29660</strain>
    </source>
</reference>
<feature type="transmembrane region" description="Helical" evidence="5">
    <location>
        <begin position="266"/>
        <end position="285"/>
    </location>
</feature>
<evidence type="ECO:0000313" key="7">
    <source>
        <dbReference type="EMBL" id="ORT87003.1"/>
    </source>
</evidence>
<feature type="transmembrane region" description="Helical" evidence="5">
    <location>
        <begin position="357"/>
        <end position="379"/>
    </location>
</feature>
<dbReference type="EMBL" id="NBYX01000004">
    <property type="protein sequence ID" value="ORT87003.1"/>
    <property type="molecule type" value="Genomic_DNA"/>
</dbReference>
<dbReference type="Proteomes" id="UP000193146">
    <property type="component" value="Unassembled WGS sequence"/>
</dbReference>
<feature type="transmembrane region" description="Helical" evidence="5">
    <location>
        <begin position="186"/>
        <end position="203"/>
    </location>
</feature>
<gene>
    <name evidence="7" type="ORF">B7G54_11160</name>
    <name evidence="6" type="ORF">LMG29660_06207</name>
</gene>
<dbReference type="InterPro" id="IPR011701">
    <property type="entry name" value="MFS"/>
</dbReference>
<keyword evidence="8" id="KW-1185">Reference proteome</keyword>
<evidence type="ECO:0000256" key="4">
    <source>
        <dbReference type="ARBA" id="ARBA00023136"/>
    </source>
</evidence>
<evidence type="ECO:0000313" key="9">
    <source>
        <dbReference type="Proteomes" id="UP000494135"/>
    </source>
</evidence>
<dbReference type="PANTHER" id="PTHR23546:SF1">
    <property type="entry name" value="MEMBRANE PROTEIN"/>
    <property type="match status" value="1"/>
</dbReference>
<evidence type="ECO:0000256" key="3">
    <source>
        <dbReference type="ARBA" id="ARBA00022989"/>
    </source>
</evidence>
<feature type="transmembrane region" description="Helical" evidence="5">
    <location>
        <begin position="297"/>
        <end position="315"/>
    </location>
</feature>
<keyword evidence="2 5" id="KW-0812">Transmembrane</keyword>
<keyword evidence="4 5" id="KW-0472">Membrane</keyword>
<dbReference type="Proteomes" id="UP000494135">
    <property type="component" value="Unassembled WGS sequence"/>
</dbReference>
<dbReference type="InterPro" id="IPR001958">
    <property type="entry name" value="Tet-R_TetA/multi-R_MdtG-like"/>
</dbReference>
<sequence>MSTPSADTLNPPADAGASLLPLLLANFAMVAGTYAFVTIAGPMARRMHLEPLHVGAIIGIVGLVWMLAAPRWARVADLRGRLPAMRAVIGGFIASSLLLTAYVGWALRDGGTAVPAVWIGFVALLATRAAMGGCYAGLPVAATAWIADRTAVTGRAAVIARFGAAGAVGMVVAPPLAGWIAGYDMTLALAVFAVLPLAGLAGLRGRRDGREGAVWQAPLRLKPTEPRLRLPWFSALALYSAVMIANSALGFYVIDRLGVSAQAAPLATGYALGSAGLGLIVTQALVGRFRSVAPAQWLRWGALVGGAGFASVLMAEAGQPLALCASYLVAACGMGAAFPAVAALASARVAPHEQAACAGAMSMAQGLSMVIGPLVGAMLYELHPAMPFASIGVMLALVSVAASWRGARAADA</sequence>
<dbReference type="OrthoDB" id="65739at2"/>
<accession>A0A1X1PK64</accession>
<dbReference type="SUPFAM" id="SSF103473">
    <property type="entry name" value="MFS general substrate transporter"/>
    <property type="match status" value="1"/>
</dbReference>
<dbReference type="Gene3D" id="1.20.1250.20">
    <property type="entry name" value="MFS general substrate transporter like domains"/>
    <property type="match status" value="1"/>
</dbReference>
<feature type="transmembrane region" description="Helical" evidence="5">
    <location>
        <begin position="84"/>
        <end position="105"/>
    </location>
</feature>
<feature type="transmembrane region" description="Helical" evidence="5">
    <location>
        <begin position="385"/>
        <end position="404"/>
    </location>
</feature>
<protein>
    <submittedName>
        <fullName evidence="7">MFS transporter</fullName>
    </submittedName>
</protein>
<feature type="transmembrane region" description="Helical" evidence="5">
    <location>
        <begin position="117"/>
        <end position="146"/>
    </location>
</feature>
<dbReference type="EMBL" id="CADIKG010000023">
    <property type="protein sequence ID" value="CAB3768835.1"/>
    <property type="molecule type" value="Genomic_DNA"/>
</dbReference>
<evidence type="ECO:0000256" key="5">
    <source>
        <dbReference type="SAM" id="Phobius"/>
    </source>
</evidence>
<feature type="transmembrane region" description="Helical" evidence="5">
    <location>
        <begin position="52"/>
        <end position="72"/>
    </location>
</feature>
<dbReference type="InterPro" id="IPR036259">
    <property type="entry name" value="MFS_trans_sf"/>
</dbReference>
<organism evidence="7 8">
    <name type="scientific">Burkholderia puraquae</name>
    <dbReference type="NCBI Taxonomy" id="1904757"/>
    <lineage>
        <taxon>Bacteria</taxon>
        <taxon>Pseudomonadati</taxon>
        <taxon>Pseudomonadota</taxon>
        <taxon>Betaproteobacteria</taxon>
        <taxon>Burkholderiales</taxon>
        <taxon>Burkholderiaceae</taxon>
        <taxon>Burkholderia</taxon>
        <taxon>Burkholderia cepacia complex</taxon>
    </lineage>
</organism>
<feature type="transmembrane region" description="Helical" evidence="5">
    <location>
        <begin position="230"/>
        <end position="254"/>
    </location>
</feature>
<evidence type="ECO:0000313" key="6">
    <source>
        <dbReference type="EMBL" id="CAB3768835.1"/>
    </source>
</evidence>
<dbReference type="GO" id="GO:0016020">
    <property type="term" value="C:membrane"/>
    <property type="evidence" value="ECO:0007669"/>
    <property type="project" value="UniProtKB-SubCell"/>
</dbReference>
<feature type="transmembrane region" description="Helical" evidence="5">
    <location>
        <begin position="158"/>
        <end position="180"/>
    </location>
</feature>
<keyword evidence="3 5" id="KW-1133">Transmembrane helix</keyword>
<proteinExistence type="predicted"/>
<name>A0A1X1PK64_9BURK</name>
<dbReference type="GO" id="GO:0022857">
    <property type="term" value="F:transmembrane transporter activity"/>
    <property type="evidence" value="ECO:0007669"/>
    <property type="project" value="InterPro"/>
</dbReference>
<comment type="subcellular location">
    <subcellularLocation>
        <location evidence="1">Membrane</location>
        <topology evidence="1">Multi-pass membrane protein</topology>
    </subcellularLocation>
</comment>
<feature type="transmembrane region" description="Helical" evidence="5">
    <location>
        <begin position="20"/>
        <end position="40"/>
    </location>
</feature>
<feature type="transmembrane region" description="Helical" evidence="5">
    <location>
        <begin position="327"/>
        <end position="345"/>
    </location>
</feature>